<dbReference type="AlphaFoldDB" id="A0A0A9BB09"/>
<accession>A0A0A9BB09</accession>
<dbReference type="EMBL" id="GBRH01239480">
    <property type="protein sequence ID" value="JAD58415.1"/>
    <property type="molecule type" value="Transcribed_RNA"/>
</dbReference>
<sequence length="24" mass="2938">MGSRAAMLCMRRTSWCRRRRILLL</sequence>
<name>A0A0A9BB09_ARUDO</name>
<organism evidence="1">
    <name type="scientific">Arundo donax</name>
    <name type="common">Giant reed</name>
    <name type="synonym">Donax arundinaceus</name>
    <dbReference type="NCBI Taxonomy" id="35708"/>
    <lineage>
        <taxon>Eukaryota</taxon>
        <taxon>Viridiplantae</taxon>
        <taxon>Streptophyta</taxon>
        <taxon>Embryophyta</taxon>
        <taxon>Tracheophyta</taxon>
        <taxon>Spermatophyta</taxon>
        <taxon>Magnoliopsida</taxon>
        <taxon>Liliopsida</taxon>
        <taxon>Poales</taxon>
        <taxon>Poaceae</taxon>
        <taxon>PACMAD clade</taxon>
        <taxon>Arundinoideae</taxon>
        <taxon>Arundineae</taxon>
        <taxon>Arundo</taxon>
    </lineage>
</organism>
<proteinExistence type="predicted"/>
<evidence type="ECO:0000313" key="1">
    <source>
        <dbReference type="EMBL" id="JAD58415.1"/>
    </source>
</evidence>
<reference evidence="1" key="2">
    <citation type="journal article" date="2015" name="Data Brief">
        <title>Shoot transcriptome of the giant reed, Arundo donax.</title>
        <authorList>
            <person name="Barrero R.A."/>
            <person name="Guerrero F.D."/>
            <person name="Moolhuijzen P."/>
            <person name="Goolsby J.A."/>
            <person name="Tidwell J."/>
            <person name="Bellgard S.E."/>
            <person name="Bellgard M.I."/>
        </authorList>
    </citation>
    <scope>NUCLEOTIDE SEQUENCE</scope>
    <source>
        <tissue evidence="1">Shoot tissue taken approximately 20 cm above the soil surface</tissue>
    </source>
</reference>
<reference evidence="1" key="1">
    <citation type="submission" date="2014-09" db="EMBL/GenBank/DDBJ databases">
        <authorList>
            <person name="Magalhaes I.L.F."/>
            <person name="Oliveira U."/>
            <person name="Santos F.R."/>
            <person name="Vidigal T.H.D.A."/>
            <person name="Brescovit A.D."/>
            <person name="Santos A.J."/>
        </authorList>
    </citation>
    <scope>NUCLEOTIDE SEQUENCE</scope>
    <source>
        <tissue evidence="1">Shoot tissue taken approximately 20 cm above the soil surface</tissue>
    </source>
</reference>
<protein>
    <submittedName>
        <fullName evidence="1">Uncharacterized protein</fullName>
    </submittedName>
</protein>